<keyword evidence="2" id="KW-1185">Reference proteome</keyword>
<dbReference type="Proteomes" id="UP000015001">
    <property type="component" value="Unassembled WGS sequence"/>
</dbReference>
<organism evidence="1 2">
    <name type="scientific">Streptomyces afghaniensis 772</name>
    <dbReference type="NCBI Taxonomy" id="1283301"/>
    <lineage>
        <taxon>Bacteria</taxon>
        <taxon>Bacillati</taxon>
        <taxon>Actinomycetota</taxon>
        <taxon>Actinomycetes</taxon>
        <taxon>Kitasatosporales</taxon>
        <taxon>Streptomycetaceae</taxon>
        <taxon>Streptomyces</taxon>
    </lineage>
</organism>
<evidence type="ECO:0000313" key="2">
    <source>
        <dbReference type="Proteomes" id="UP000015001"/>
    </source>
</evidence>
<gene>
    <name evidence="1" type="ORF">STAFG_6435</name>
</gene>
<reference evidence="1 2" key="1">
    <citation type="submission" date="2013-02" db="EMBL/GenBank/DDBJ databases">
        <title>Draft Genome Sequence of Streptomyces afghaniensis, Which Produces Compounds of the Julimycin B-Complex.</title>
        <authorList>
            <person name="Gruening B.A."/>
            <person name="Praeg A."/>
            <person name="Erxleben A."/>
            <person name="Guenther S."/>
            <person name="Fiedler H.-P."/>
            <person name="Goodfellow M."/>
            <person name="Mueller M."/>
        </authorList>
    </citation>
    <scope>NUCLEOTIDE SEQUENCE [LARGE SCALE GENOMIC DNA]</scope>
    <source>
        <strain evidence="1 2">772</strain>
    </source>
</reference>
<protein>
    <submittedName>
        <fullName evidence="1">Uncharacterized protein</fullName>
    </submittedName>
</protein>
<sequence>MKSAHAFREMSRPPVTVTAAYGAQADLGRMSMGIGNS</sequence>
<dbReference type="AlphaFoldDB" id="S4MIW1"/>
<name>S4MIW1_9ACTN</name>
<accession>S4MIW1</accession>
<dbReference type="HOGENOM" id="CLU_3348936_0_0_11"/>
<comment type="caution">
    <text evidence="1">The sequence shown here is derived from an EMBL/GenBank/DDBJ whole genome shotgun (WGS) entry which is preliminary data.</text>
</comment>
<evidence type="ECO:0000313" key="1">
    <source>
        <dbReference type="EMBL" id="EPJ36511.1"/>
    </source>
</evidence>
<dbReference type="EMBL" id="AOPY01001561">
    <property type="protein sequence ID" value="EPJ36511.1"/>
    <property type="molecule type" value="Genomic_DNA"/>
</dbReference>
<proteinExistence type="predicted"/>